<dbReference type="OrthoDB" id="4775522at2"/>
<feature type="transmembrane region" description="Helical" evidence="2">
    <location>
        <begin position="156"/>
        <end position="175"/>
    </location>
</feature>
<dbReference type="RefSeq" id="WP_064439569.1">
    <property type="nucleotide sequence ID" value="NZ_BDDI01000005.1"/>
</dbReference>
<feature type="transmembrane region" description="Helical" evidence="2">
    <location>
        <begin position="295"/>
        <end position="313"/>
    </location>
</feature>
<dbReference type="Proteomes" id="UP000567922">
    <property type="component" value="Unassembled WGS sequence"/>
</dbReference>
<organism evidence="3 4">
    <name type="scientific">Hoyosella altamirensis</name>
    <dbReference type="NCBI Taxonomy" id="616997"/>
    <lineage>
        <taxon>Bacteria</taxon>
        <taxon>Bacillati</taxon>
        <taxon>Actinomycetota</taxon>
        <taxon>Actinomycetes</taxon>
        <taxon>Mycobacteriales</taxon>
        <taxon>Hoyosellaceae</taxon>
        <taxon>Hoyosella</taxon>
    </lineage>
</organism>
<feature type="transmembrane region" description="Helical" evidence="2">
    <location>
        <begin position="118"/>
        <end position="136"/>
    </location>
</feature>
<comment type="caution">
    <text evidence="3">The sequence shown here is derived from an EMBL/GenBank/DDBJ whole genome shotgun (WGS) entry which is preliminary data.</text>
</comment>
<feature type="transmembrane region" description="Helical" evidence="2">
    <location>
        <begin position="235"/>
        <end position="256"/>
    </location>
</feature>
<evidence type="ECO:0000313" key="3">
    <source>
        <dbReference type="EMBL" id="MBB3035859.1"/>
    </source>
</evidence>
<feature type="compositionally biased region" description="Acidic residues" evidence="1">
    <location>
        <begin position="516"/>
        <end position="532"/>
    </location>
</feature>
<keyword evidence="4" id="KW-1185">Reference proteome</keyword>
<protein>
    <submittedName>
        <fullName evidence="3">Uncharacterized protein</fullName>
    </submittedName>
</protein>
<dbReference type="Pfam" id="PF19877">
    <property type="entry name" value="DUF6350"/>
    <property type="match status" value="1"/>
</dbReference>
<feature type="transmembrane region" description="Helical" evidence="2">
    <location>
        <begin position="187"/>
        <end position="215"/>
    </location>
</feature>
<gene>
    <name evidence="3" type="ORF">FHU29_000293</name>
</gene>
<keyword evidence="2" id="KW-1133">Transmembrane helix</keyword>
<feature type="compositionally biased region" description="Basic and acidic residues" evidence="1">
    <location>
        <begin position="1"/>
        <end position="15"/>
    </location>
</feature>
<feature type="transmembrane region" description="Helical" evidence="2">
    <location>
        <begin position="71"/>
        <end position="97"/>
    </location>
</feature>
<sequence>MTDLHVRTEKERSEPDPGVPPEAARTLMKAAFMPTGITVGILVVVVLAVLLTGDGDFTGVLAAVGAGWLGIHQVALPISGVKLGVLPLVATAAIFAASYKQCRKVARDGLEPRDAAQLVAAVVGVPLVMTIISLAVVKDASTVLKVATPNVLQSFLWTVAVHGLAAVFALGKPFWTPLAERARIPAWGWGALGAAKSGAFALGASGLAVTMVLLAGSLDEIIAMLEEHHGAAAPLGLTLVSLLYLANVVVGVIGVTTGASITVGEGHYGLFDVLPAPVPGVPVLAALPTTEAADWWPILLVVPVIGGVALARTAYRQDHGMRETFFVGGIAAVVVSVGYLIAATAAGGALGVFGTVSFAPLYGALFLCAWLVVSGGAALGLLVWRKNHRERQERRADVEQAIAEALAEEESRKAAAAEDKARTAEESADVEAPSEERSGLLGLVRNRVPSLPISVKGIPGAVSTLPGKVRHARQNLPGAKKHQQEDTSGSEEKSTEAETVEPAESSAAQETAQSGDEGDQAQEEIEGQDAEGESPGKQGKPSKWKIWQRKKRN</sequence>
<feature type="compositionally biased region" description="Basic and acidic residues" evidence="1">
    <location>
        <begin position="413"/>
        <end position="425"/>
    </location>
</feature>
<dbReference type="EMBL" id="JACHWS010000001">
    <property type="protein sequence ID" value="MBB3035859.1"/>
    <property type="molecule type" value="Genomic_DNA"/>
</dbReference>
<evidence type="ECO:0000313" key="4">
    <source>
        <dbReference type="Proteomes" id="UP000567922"/>
    </source>
</evidence>
<proteinExistence type="predicted"/>
<feature type="region of interest" description="Disordered" evidence="1">
    <location>
        <begin position="1"/>
        <end position="21"/>
    </location>
</feature>
<dbReference type="InterPro" id="IPR045931">
    <property type="entry name" value="DUF6350"/>
</dbReference>
<feature type="region of interest" description="Disordered" evidence="1">
    <location>
        <begin position="413"/>
        <end position="436"/>
    </location>
</feature>
<feature type="transmembrane region" description="Helical" evidence="2">
    <location>
        <begin position="359"/>
        <end position="384"/>
    </location>
</feature>
<dbReference type="AlphaFoldDB" id="A0A839RHV2"/>
<evidence type="ECO:0000256" key="1">
    <source>
        <dbReference type="SAM" id="MobiDB-lite"/>
    </source>
</evidence>
<feature type="transmembrane region" description="Helical" evidence="2">
    <location>
        <begin position="30"/>
        <end position="51"/>
    </location>
</feature>
<feature type="compositionally biased region" description="Basic and acidic residues" evidence="1">
    <location>
        <begin position="482"/>
        <end position="496"/>
    </location>
</feature>
<feature type="transmembrane region" description="Helical" evidence="2">
    <location>
        <begin position="325"/>
        <end position="353"/>
    </location>
</feature>
<evidence type="ECO:0000256" key="2">
    <source>
        <dbReference type="SAM" id="Phobius"/>
    </source>
</evidence>
<feature type="region of interest" description="Disordered" evidence="1">
    <location>
        <begin position="475"/>
        <end position="553"/>
    </location>
</feature>
<name>A0A839RHV2_9ACTN</name>
<accession>A0A839RHV2</accession>
<feature type="compositionally biased region" description="Low complexity" evidence="1">
    <location>
        <begin position="503"/>
        <end position="514"/>
    </location>
</feature>
<feature type="compositionally biased region" description="Basic residues" evidence="1">
    <location>
        <begin position="540"/>
        <end position="553"/>
    </location>
</feature>
<keyword evidence="2" id="KW-0812">Transmembrane</keyword>
<keyword evidence="2" id="KW-0472">Membrane</keyword>
<feature type="transmembrane region" description="Helical" evidence="2">
    <location>
        <begin position="268"/>
        <end position="289"/>
    </location>
</feature>
<reference evidence="3 4" key="1">
    <citation type="submission" date="2020-08" db="EMBL/GenBank/DDBJ databases">
        <title>Sequencing the genomes of 1000 actinobacteria strains.</title>
        <authorList>
            <person name="Klenk H.-P."/>
        </authorList>
    </citation>
    <scope>NUCLEOTIDE SEQUENCE [LARGE SCALE GENOMIC DNA]</scope>
    <source>
        <strain evidence="3 4">DSM 45258</strain>
    </source>
</reference>